<feature type="domain" description="Putative plant transposon protein" evidence="1">
    <location>
        <begin position="12"/>
        <end position="157"/>
    </location>
</feature>
<evidence type="ECO:0000313" key="2">
    <source>
        <dbReference type="EMBL" id="KAL2456284.1"/>
    </source>
</evidence>
<protein>
    <recommendedName>
        <fullName evidence="1">Putative plant transposon protein domain-containing protein</fullName>
    </recommendedName>
</protein>
<dbReference type="AlphaFoldDB" id="A0ABD1NY17"/>
<organism evidence="2 3">
    <name type="scientific">Abeliophyllum distichum</name>
    <dbReference type="NCBI Taxonomy" id="126358"/>
    <lineage>
        <taxon>Eukaryota</taxon>
        <taxon>Viridiplantae</taxon>
        <taxon>Streptophyta</taxon>
        <taxon>Embryophyta</taxon>
        <taxon>Tracheophyta</taxon>
        <taxon>Spermatophyta</taxon>
        <taxon>Magnoliopsida</taxon>
        <taxon>eudicotyledons</taxon>
        <taxon>Gunneridae</taxon>
        <taxon>Pentapetalae</taxon>
        <taxon>asterids</taxon>
        <taxon>lamiids</taxon>
        <taxon>Lamiales</taxon>
        <taxon>Oleaceae</taxon>
        <taxon>Forsythieae</taxon>
        <taxon>Abeliophyllum</taxon>
    </lineage>
</organism>
<comment type="caution">
    <text evidence="2">The sequence shown here is derived from an EMBL/GenBank/DDBJ whole genome shotgun (WGS) entry which is preliminary data.</text>
</comment>
<dbReference type="EMBL" id="JBFOLK010000123">
    <property type="protein sequence ID" value="KAL2456284.1"/>
    <property type="molecule type" value="Genomic_DNA"/>
</dbReference>
<dbReference type="Proteomes" id="UP001604336">
    <property type="component" value="Unassembled WGS sequence"/>
</dbReference>
<dbReference type="InterPro" id="IPR046796">
    <property type="entry name" value="Transposase_32_dom"/>
</dbReference>
<dbReference type="Pfam" id="PF20167">
    <property type="entry name" value="Transposase_32"/>
    <property type="match status" value="1"/>
</dbReference>
<accession>A0ABD1NY17</accession>
<proteinExistence type="predicted"/>
<evidence type="ECO:0000313" key="3">
    <source>
        <dbReference type="Proteomes" id="UP001604336"/>
    </source>
</evidence>
<reference evidence="3" key="1">
    <citation type="submission" date="2024-07" db="EMBL/GenBank/DDBJ databases">
        <title>Two chromosome-level genome assemblies of Korean endemic species Abeliophyllum distichum and Forsythia ovata (Oleaceae).</title>
        <authorList>
            <person name="Jang H."/>
        </authorList>
    </citation>
    <scope>NUCLEOTIDE SEQUENCE [LARGE SCALE GENOMIC DNA]</scope>
</reference>
<keyword evidence="3" id="KW-1185">Reference proteome</keyword>
<sequence length="229" mass="26969">MVNFNLQITDEEEERAYEMYDRGVWVSFSPDVIGHFYSVEEGSEVPAITNWNDVAFIIYPINNPRPWPHSNVVCHGDMSDELFLLHSFMAFNITLTTHLTEIYPAKMMMLYRLVTVHDLNFGEHIFNTITDFTSNSKSRSKFIFPGLISVLYKRAQVSMHSSEKDKTKTLILYFRSMRHSVDKSTTMLMSEGWQPNWRRKKKKTLRLMWMNLLSEIPQYCPREFDATVD</sequence>
<name>A0ABD1NY17_9LAMI</name>
<evidence type="ECO:0000259" key="1">
    <source>
        <dbReference type="Pfam" id="PF20167"/>
    </source>
</evidence>
<gene>
    <name evidence="2" type="ORF">Adt_46861</name>
</gene>